<dbReference type="RefSeq" id="WP_035191305.1">
    <property type="nucleotide sequence ID" value="NZ_CCCS020000006.1"/>
</dbReference>
<evidence type="ECO:0000256" key="1">
    <source>
        <dbReference type="SAM" id="Phobius"/>
    </source>
</evidence>
<evidence type="ECO:0000313" key="3">
    <source>
        <dbReference type="EMBL" id="SMH66689.1"/>
    </source>
</evidence>
<dbReference type="EMBL" id="LT841305">
    <property type="protein sequence ID" value="SMH66689.1"/>
    <property type="molecule type" value="Genomic_DNA"/>
</dbReference>
<evidence type="ECO:0000313" key="4">
    <source>
        <dbReference type="Proteomes" id="UP000193925"/>
    </source>
</evidence>
<keyword evidence="4" id="KW-1185">Reference proteome</keyword>
<evidence type="ECO:0000313" key="2">
    <source>
        <dbReference type="EMBL" id="CDQ08961.1"/>
    </source>
</evidence>
<protein>
    <submittedName>
        <fullName evidence="2">Uncharacterized protein</fullName>
    </submittedName>
</protein>
<name>A0A060UKT2_9PROT</name>
<dbReference type="AlphaFoldDB" id="A0A060UKT2"/>
<feature type="transmembrane region" description="Helical" evidence="1">
    <location>
        <begin position="12"/>
        <end position="35"/>
    </location>
</feature>
<reference evidence="2" key="1">
    <citation type="submission" date="2014-03" db="EMBL/GenBank/DDBJ databases">
        <authorList>
            <person name="Genoscope - CEA"/>
        </authorList>
    </citation>
    <scope>NUCLEOTIDE SEQUENCE [LARGE SCALE GENOMIC DNA]</scope>
    <source>
        <strain evidence="2">CF27</strain>
    </source>
</reference>
<dbReference type="Proteomes" id="UP000193925">
    <property type="component" value="Chromosome AFERRI"/>
</dbReference>
<keyword evidence="1" id="KW-0472">Membrane</keyword>
<proteinExistence type="predicted"/>
<accession>A0A060UKT2</accession>
<gene>
    <name evidence="2" type="ORF">AFERRI_140026</name>
    <name evidence="3" type="ORF">AFERRI_40037</name>
</gene>
<feature type="transmembrane region" description="Helical" evidence="1">
    <location>
        <begin position="55"/>
        <end position="81"/>
    </location>
</feature>
<sequence>MLTAHAIKAFVLRGALYTMFMATLVWFFVFVAGIYHCFSVEHLAWDTALEISARLSGVVALVIAVTALTLMYAVTGAALGFSWITGKFKQKEQGANR</sequence>
<reference evidence="2" key="2">
    <citation type="submission" date="2014-07" db="EMBL/GenBank/DDBJ databases">
        <title>Initial genome analysis of the psychrotolerant acidophile Acidithiobacillus ferrivorans CF27: insights into iron and sulfur oxidation pathways and into biofilm formation.</title>
        <authorList>
            <person name="Talla E."/>
            <person name="Hedrich S."/>
            <person name="Mangenot S."/>
            <person name="Ji B."/>
            <person name="Johnson D.B."/>
            <person name="Barbe V."/>
            <person name="Bonnefoy V."/>
        </authorList>
    </citation>
    <scope>NUCLEOTIDE SEQUENCE [LARGE SCALE GENOMIC DNA]</scope>
    <source>
        <strain evidence="2">CF27</strain>
    </source>
</reference>
<organism evidence="2">
    <name type="scientific">Acidithiobacillus ferrivorans</name>
    <dbReference type="NCBI Taxonomy" id="160808"/>
    <lineage>
        <taxon>Bacteria</taxon>
        <taxon>Pseudomonadati</taxon>
        <taxon>Pseudomonadota</taxon>
        <taxon>Acidithiobacillia</taxon>
        <taxon>Acidithiobacillales</taxon>
        <taxon>Acidithiobacillaceae</taxon>
        <taxon>Acidithiobacillus</taxon>
    </lineage>
</organism>
<dbReference type="EMBL" id="CCCS020000006">
    <property type="protein sequence ID" value="CDQ08961.1"/>
    <property type="molecule type" value="Genomic_DNA"/>
</dbReference>
<keyword evidence="1" id="KW-1133">Transmembrane helix</keyword>
<keyword evidence="1" id="KW-0812">Transmembrane</keyword>
<reference evidence="3 4" key="3">
    <citation type="submission" date="2017-03" db="EMBL/GenBank/DDBJ databases">
        <authorList>
            <person name="Regsiter A."/>
            <person name="William W."/>
        </authorList>
    </citation>
    <scope>NUCLEOTIDE SEQUENCE [LARGE SCALE GENOMIC DNA]</scope>
    <source>
        <strain evidence="3">PRJEB5721</strain>
    </source>
</reference>